<dbReference type="GO" id="GO:0048511">
    <property type="term" value="P:rhythmic process"/>
    <property type="evidence" value="ECO:0007669"/>
    <property type="project" value="InterPro"/>
</dbReference>
<reference evidence="2 3" key="1">
    <citation type="submission" date="2016-10" db="EMBL/GenBank/DDBJ databases">
        <authorList>
            <person name="de Groot N.N."/>
        </authorList>
    </citation>
    <scope>NUCLEOTIDE SEQUENCE [LARGE SCALE GENOMIC DNA]</scope>
    <source>
        <strain evidence="2 3">CPCC 100156</strain>
    </source>
</reference>
<dbReference type="Gene3D" id="3.40.30.10">
    <property type="entry name" value="Glutaredoxin"/>
    <property type="match status" value="1"/>
</dbReference>
<dbReference type="AlphaFoldDB" id="A0A1G6QEG3"/>
<dbReference type="OrthoDB" id="7275627at2"/>
<feature type="domain" description="KaiB" evidence="1">
    <location>
        <begin position="12"/>
        <end position="96"/>
    </location>
</feature>
<protein>
    <submittedName>
        <fullName evidence="2">KaiB domain-containing protein</fullName>
    </submittedName>
</protein>
<name>A0A1G6QEG3_9PROT</name>
<sequence length="99" mass="10261">MSDVPAPQAAVVLFVAGGAPRSAAALRILMAAIAASGRPESTFRIEVVDVLRDPARALEAGLLATPSLALIPPGGTRRWFVGDFERPELLAGWLADALG</sequence>
<dbReference type="SUPFAM" id="SSF52833">
    <property type="entry name" value="Thioredoxin-like"/>
    <property type="match status" value="1"/>
</dbReference>
<accession>A0A1G6QEG3</accession>
<organism evidence="2 3">
    <name type="scientific">Belnapia rosea</name>
    <dbReference type="NCBI Taxonomy" id="938405"/>
    <lineage>
        <taxon>Bacteria</taxon>
        <taxon>Pseudomonadati</taxon>
        <taxon>Pseudomonadota</taxon>
        <taxon>Alphaproteobacteria</taxon>
        <taxon>Acetobacterales</taxon>
        <taxon>Roseomonadaceae</taxon>
        <taxon>Belnapia</taxon>
    </lineage>
</organism>
<gene>
    <name evidence="2" type="ORF">SAMN04487779_100313</name>
</gene>
<dbReference type="EMBL" id="FMZX01000003">
    <property type="protein sequence ID" value="SDC90769.1"/>
    <property type="molecule type" value="Genomic_DNA"/>
</dbReference>
<dbReference type="Pfam" id="PF07689">
    <property type="entry name" value="KaiB"/>
    <property type="match status" value="1"/>
</dbReference>
<dbReference type="InterPro" id="IPR011649">
    <property type="entry name" value="KaiB_domain"/>
</dbReference>
<evidence type="ECO:0000259" key="1">
    <source>
        <dbReference type="SMART" id="SM01248"/>
    </source>
</evidence>
<dbReference type="SMART" id="SM01248">
    <property type="entry name" value="KaiB"/>
    <property type="match status" value="1"/>
</dbReference>
<dbReference type="STRING" id="938405.SAMN02927895_02791"/>
<evidence type="ECO:0000313" key="3">
    <source>
        <dbReference type="Proteomes" id="UP000198925"/>
    </source>
</evidence>
<dbReference type="Proteomes" id="UP000198925">
    <property type="component" value="Unassembled WGS sequence"/>
</dbReference>
<keyword evidence="3" id="KW-1185">Reference proteome</keyword>
<dbReference type="RefSeq" id="WP_090564530.1">
    <property type="nucleotide sequence ID" value="NZ_FMXZ01000006.1"/>
</dbReference>
<proteinExistence type="predicted"/>
<evidence type="ECO:0000313" key="2">
    <source>
        <dbReference type="EMBL" id="SDC90769.1"/>
    </source>
</evidence>
<dbReference type="InterPro" id="IPR036249">
    <property type="entry name" value="Thioredoxin-like_sf"/>
</dbReference>